<evidence type="ECO:0000256" key="1">
    <source>
        <dbReference type="SAM" id="Coils"/>
    </source>
</evidence>
<name>A0A9P0H4H2_NEZVI</name>
<feature type="region of interest" description="Disordered" evidence="2">
    <location>
        <begin position="259"/>
        <end position="291"/>
    </location>
</feature>
<dbReference type="AlphaFoldDB" id="A0A9P0H4H2"/>
<feature type="compositionally biased region" description="Basic and acidic residues" evidence="2">
    <location>
        <begin position="151"/>
        <end position="160"/>
    </location>
</feature>
<feature type="coiled-coil region" evidence="1">
    <location>
        <begin position="65"/>
        <end position="92"/>
    </location>
</feature>
<dbReference type="Proteomes" id="UP001152798">
    <property type="component" value="Chromosome 2"/>
</dbReference>
<dbReference type="EMBL" id="OV725078">
    <property type="protein sequence ID" value="CAH1393692.1"/>
    <property type="molecule type" value="Genomic_DNA"/>
</dbReference>
<evidence type="ECO:0000313" key="4">
    <source>
        <dbReference type="Proteomes" id="UP001152798"/>
    </source>
</evidence>
<proteinExistence type="predicted"/>
<organism evidence="3 4">
    <name type="scientific">Nezara viridula</name>
    <name type="common">Southern green stink bug</name>
    <name type="synonym">Cimex viridulus</name>
    <dbReference type="NCBI Taxonomy" id="85310"/>
    <lineage>
        <taxon>Eukaryota</taxon>
        <taxon>Metazoa</taxon>
        <taxon>Ecdysozoa</taxon>
        <taxon>Arthropoda</taxon>
        <taxon>Hexapoda</taxon>
        <taxon>Insecta</taxon>
        <taxon>Pterygota</taxon>
        <taxon>Neoptera</taxon>
        <taxon>Paraneoptera</taxon>
        <taxon>Hemiptera</taxon>
        <taxon>Heteroptera</taxon>
        <taxon>Panheteroptera</taxon>
        <taxon>Pentatomomorpha</taxon>
        <taxon>Pentatomoidea</taxon>
        <taxon>Pentatomidae</taxon>
        <taxon>Pentatominae</taxon>
        <taxon>Nezara</taxon>
    </lineage>
</organism>
<feature type="coiled-coil region" evidence="1">
    <location>
        <begin position="212"/>
        <end position="239"/>
    </location>
</feature>
<gene>
    <name evidence="3" type="ORF">NEZAVI_LOCUS4320</name>
</gene>
<keyword evidence="4" id="KW-1185">Reference proteome</keyword>
<keyword evidence="1" id="KW-0175">Coiled coil</keyword>
<accession>A0A9P0H4H2</accession>
<reference evidence="3" key="1">
    <citation type="submission" date="2022-01" db="EMBL/GenBank/DDBJ databases">
        <authorList>
            <person name="King R."/>
        </authorList>
    </citation>
    <scope>NUCLEOTIDE SEQUENCE</scope>
</reference>
<evidence type="ECO:0000256" key="2">
    <source>
        <dbReference type="SAM" id="MobiDB-lite"/>
    </source>
</evidence>
<evidence type="ECO:0000313" key="3">
    <source>
        <dbReference type="EMBL" id="CAH1393692.1"/>
    </source>
</evidence>
<feature type="region of interest" description="Disordered" evidence="2">
    <location>
        <begin position="143"/>
        <end position="162"/>
    </location>
</feature>
<sequence>MAEITSWCQPQTNEQVTAQPNDFMATLLAAFTSLKQELRSDLKTFHTSVKQELKSNIENFHTSLKQELRSDIQNLNKKSDLLIEKLEETITKPNQEVQKCINKNDTVEKNELKTKLSYQTALFNETKSKDVTIIQSSPIQDGELLGSINDESTKETKDGEDPTNVQSIENIVVDNNQNLDESYINEEIKETTDDEKDCENTVICEESMAEIFNDSEASKAEKEENIDEEKEILIEKEDESRCDDINPDLPVIEETDLDNISEDEKGETLTDITTNDRPSKPKNKVIDIRDPEEIKADKGPYRIKQKIVVIDPG</sequence>
<protein>
    <submittedName>
        <fullName evidence="3">Uncharacterized protein</fullName>
    </submittedName>
</protein>